<dbReference type="Proteomes" id="UP000184339">
    <property type="component" value="Unassembled WGS sequence"/>
</dbReference>
<reference evidence="3" key="1">
    <citation type="submission" date="2016-11" db="EMBL/GenBank/DDBJ databases">
        <authorList>
            <person name="Varghese N."/>
            <person name="Submissions S."/>
        </authorList>
    </citation>
    <scope>NUCLEOTIDE SEQUENCE [LARGE SCALE GENOMIC DNA]</scope>
    <source>
        <strain evidence="3">Sac-22</strain>
    </source>
</reference>
<accession>A0A1M7R716</accession>
<evidence type="ECO:0008006" key="4">
    <source>
        <dbReference type="Google" id="ProtNLM"/>
    </source>
</evidence>
<keyword evidence="3" id="KW-1185">Reference proteome</keyword>
<proteinExistence type="predicted"/>
<dbReference type="InterPro" id="IPR023614">
    <property type="entry name" value="Porin_dom_sf"/>
</dbReference>
<feature type="chain" id="PRO_5012658424" description="Porin" evidence="1">
    <location>
        <begin position="25"/>
        <end position="420"/>
    </location>
</feature>
<dbReference type="Gene3D" id="2.40.160.10">
    <property type="entry name" value="Porin"/>
    <property type="match status" value="1"/>
</dbReference>
<dbReference type="SUPFAM" id="SSF56935">
    <property type="entry name" value="Porins"/>
    <property type="match status" value="1"/>
</dbReference>
<keyword evidence="1" id="KW-0732">Signal</keyword>
<gene>
    <name evidence="2" type="ORF">SAMN05192549_11387</name>
</gene>
<dbReference type="EMBL" id="FRCX01000013">
    <property type="protein sequence ID" value="SHN41941.1"/>
    <property type="molecule type" value="Genomic_DNA"/>
</dbReference>
<sequence>MTVDFSPMRAMLATVMMLSCPAAAAGEVAGVGDESPQRWTLGGFGTLGAVHSSERHADFTANALNPGDAGASRAWSPAVDSRVGVQLGVNLDSSWSAVVQLVSERTLRDGYAPVVEWANLQYKVTPDLSVRLGRIALPLFLSGDYRKAGYALPWVRPPVEVYDAIPLSNSDGVDAAYRWQVGDVHNVTQALLGHTNLSLTPSAHAQARDLTGLSNTTTSGALTVRASVMTSELSVDLARELFDGLRQFGPQGQVLVDRYELLGKRANVVSLGFNYDPGNWFVMGEIGRMNARSYLGDKTAAYLSGGYRVGDVTPYAVYSASHANMETNVAGLNLKEIPPQQAAMGAQLNAGLNQLLAAIPRQRTVSAGVRWDFYPNYALKLQYDRVKPLQGSTGTLINVQPGFRSGQPISVLSAALDFVF</sequence>
<evidence type="ECO:0000256" key="1">
    <source>
        <dbReference type="SAM" id="SignalP"/>
    </source>
</evidence>
<feature type="signal peptide" evidence="1">
    <location>
        <begin position="1"/>
        <end position="24"/>
    </location>
</feature>
<dbReference type="STRING" id="551987.SAMN05192549_11387"/>
<dbReference type="RefSeq" id="WP_072788412.1">
    <property type="nucleotide sequence ID" value="NZ_FRCX01000013.1"/>
</dbReference>
<organism evidence="2 3">
    <name type="scientific">Duganella sacchari</name>
    <dbReference type="NCBI Taxonomy" id="551987"/>
    <lineage>
        <taxon>Bacteria</taxon>
        <taxon>Pseudomonadati</taxon>
        <taxon>Pseudomonadota</taxon>
        <taxon>Betaproteobacteria</taxon>
        <taxon>Burkholderiales</taxon>
        <taxon>Oxalobacteraceae</taxon>
        <taxon>Telluria group</taxon>
        <taxon>Duganella</taxon>
    </lineage>
</organism>
<name>A0A1M7R716_9BURK</name>
<protein>
    <recommendedName>
        <fullName evidence="4">Porin</fullName>
    </recommendedName>
</protein>
<evidence type="ECO:0000313" key="2">
    <source>
        <dbReference type="EMBL" id="SHN41941.1"/>
    </source>
</evidence>
<dbReference type="AlphaFoldDB" id="A0A1M7R716"/>
<dbReference type="OrthoDB" id="197869at2"/>
<evidence type="ECO:0000313" key="3">
    <source>
        <dbReference type="Proteomes" id="UP000184339"/>
    </source>
</evidence>